<protein>
    <submittedName>
        <fullName evidence="1">Uncharacterized protein</fullName>
    </submittedName>
</protein>
<comment type="caution">
    <text evidence="1">The sequence shown here is derived from an EMBL/GenBank/DDBJ whole genome shotgun (WGS) entry which is preliminary data.</text>
</comment>
<dbReference type="Proteomes" id="UP000247832">
    <property type="component" value="Unassembled WGS sequence"/>
</dbReference>
<evidence type="ECO:0000313" key="2">
    <source>
        <dbReference type="Proteomes" id="UP000247832"/>
    </source>
</evidence>
<evidence type="ECO:0000313" key="1">
    <source>
        <dbReference type="EMBL" id="PYI69768.1"/>
    </source>
</evidence>
<sequence length="83" mass="9249">MRDVFGRADLATRCVGFIRNVVPSPDASYAYPTPWAHVPVNLITDTVEPLIAGEWISVVHGGSEFSEQHWWPIVEHYLSTQAG</sequence>
<name>A0A2V5LE38_9MICC</name>
<accession>A0A2V5LE38</accession>
<gene>
    <name evidence="1" type="ORF">CVV68_01275</name>
</gene>
<proteinExistence type="predicted"/>
<keyword evidence="2" id="KW-1185">Reference proteome</keyword>
<reference evidence="1 2" key="1">
    <citation type="submission" date="2018-05" db="EMBL/GenBank/DDBJ databases">
        <title>Genetic diversity of glacier-inhabiting Cryobacterium bacteria in China and description of Cryobacterium mengkeensis sp. nov. and Arthrobacter glacialis sp. nov.</title>
        <authorList>
            <person name="Liu Q."/>
            <person name="Xin Y.-H."/>
        </authorList>
    </citation>
    <scope>NUCLEOTIDE SEQUENCE [LARGE SCALE GENOMIC DNA]</scope>
    <source>
        <strain evidence="1 2">LI2</strain>
    </source>
</reference>
<dbReference type="AlphaFoldDB" id="A0A2V5LE38"/>
<dbReference type="EMBL" id="QJVD01000001">
    <property type="protein sequence ID" value="PYI69768.1"/>
    <property type="molecule type" value="Genomic_DNA"/>
</dbReference>
<organism evidence="1 2">
    <name type="scientific">Arthrobacter livingstonensis</name>
    <dbReference type="NCBI Taxonomy" id="670078"/>
    <lineage>
        <taxon>Bacteria</taxon>
        <taxon>Bacillati</taxon>
        <taxon>Actinomycetota</taxon>
        <taxon>Actinomycetes</taxon>
        <taxon>Micrococcales</taxon>
        <taxon>Micrococcaceae</taxon>
        <taxon>Arthrobacter</taxon>
    </lineage>
</organism>